<dbReference type="RefSeq" id="WP_171629067.1">
    <property type="nucleotide sequence ID" value="NZ_WHNY01000009.1"/>
</dbReference>
<evidence type="ECO:0000313" key="2">
    <source>
        <dbReference type="EMBL" id="NOU63263.1"/>
    </source>
</evidence>
<sequence length="469" mass="54879">MNNTLDRNNVEDIVGLSPMQLGILYHYLSQPESHCYVAQLSLSMDGDLDIPIFQQACNIVTKNNEMLRTIYRWEGLTNPVQIVLKDYQIPIVRYDYKDQSDVEESLDKIKKRIWSEKIDISKHPVVIVLYVVNQKRVELIIQWHHILYDGWSNGLLIRELFTTYEDLKRGNVIQIQRKRKYRDFVKWCKAQDEEQQTTFWKNYLKGFIAKAPLPTSPVFVQDQTREFSSYDFELPTDLLTKLDTFFKEQDSTMAELVYTVWAILLCKLTGASDVVFGITVSGRNAELGHIDNMIGLFINTLPLRVKLNEGSRVNEIITHIAELKRNWMKWENTSLSKIRACCELNPNETLFDSVVVVENYPLNMNPWLRNKEAELSIQSYEMKEITEFPLLLGVFLPHTNRLTIQYDSAKYTEETIRLVSDYVIQILRKITSKPNTLLSEIELLLDEEKEEMLKEAQELIGFIDFDFSF</sequence>
<proteinExistence type="predicted"/>
<dbReference type="EMBL" id="WHNY01000009">
    <property type="protein sequence ID" value="NOU63263.1"/>
    <property type="molecule type" value="Genomic_DNA"/>
</dbReference>
<gene>
    <name evidence="2" type="ORF">GC096_04290</name>
</gene>
<reference evidence="2 3" key="1">
    <citation type="submission" date="2019-10" db="EMBL/GenBank/DDBJ databases">
        <title>Description of Paenibacillus humi sp. nov.</title>
        <authorList>
            <person name="Carlier A."/>
            <person name="Qi S."/>
        </authorList>
    </citation>
    <scope>NUCLEOTIDE SEQUENCE [LARGE SCALE GENOMIC DNA]</scope>
    <source>
        <strain evidence="2 3">LMG 31461</strain>
    </source>
</reference>
<comment type="caution">
    <text evidence="2">The sequence shown here is derived from an EMBL/GenBank/DDBJ whole genome shotgun (WGS) entry which is preliminary data.</text>
</comment>
<dbReference type="Gene3D" id="3.30.559.30">
    <property type="entry name" value="Nonribosomal peptide synthetase, condensation domain"/>
    <property type="match status" value="1"/>
</dbReference>
<evidence type="ECO:0000259" key="1">
    <source>
        <dbReference type="Pfam" id="PF00668"/>
    </source>
</evidence>
<keyword evidence="3" id="KW-1185">Reference proteome</keyword>
<name>A0ABX1X5B1_9BACL</name>
<dbReference type="SUPFAM" id="SSF52777">
    <property type="entry name" value="CoA-dependent acyltransferases"/>
    <property type="match status" value="2"/>
</dbReference>
<protein>
    <recommendedName>
        <fullName evidence="1">Condensation domain-containing protein</fullName>
    </recommendedName>
</protein>
<dbReference type="InterPro" id="IPR023213">
    <property type="entry name" value="CAT-like_dom_sf"/>
</dbReference>
<dbReference type="Gene3D" id="3.30.559.10">
    <property type="entry name" value="Chloramphenicol acetyltransferase-like domain"/>
    <property type="match status" value="1"/>
</dbReference>
<dbReference type="Pfam" id="PF00668">
    <property type="entry name" value="Condensation"/>
    <property type="match status" value="1"/>
</dbReference>
<organism evidence="2 3">
    <name type="scientific">Paenibacillus plantarum</name>
    <dbReference type="NCBI Taxonomy" id="2654975"/>
    <lineage>
        <taxon>Bacteria</taxon>
        <taxon>Bacillati</taxon>
        <taxon>Bacillota</taxon>
        <taxon>Bacilli</taxon>
        <taxon>Bacillales</taxon>
        <taxon>Paenibacillaceae</taxon>
        <taxon>Paenibacillus</taxon>
    </lineage>
</organism>
<evidence type="ECO:0000313" key="3">
    <source>
        <dbReference type="Proteomes" id="UP000653578"/>
    </source>
</evidence>
<accession>A0ABX1X5B1</accession>
<dbReference type="InterPro" id="IPR001242">
    <property type="entry name" value="Condensation_dom"/>
</dbReference>
<dbReference type="Proteomes" id="UP000653578">
    <property type="component" value="Unassembled WGS sequence"/>
</dbReference>
<dbReference type="PANTHER" id="PTHR45398">
    <property type="match status" value="1"/>
</dbReference>
<feature type="domain" description="Condensation" evidence="1">
    <location>
        <begin position="11"/>
        <end position="453"/>
    </location>
</feature>
<dbReference type="PANTHER" id="PTHR45398:SF1">
    <property type="entry name" value="ENZYME, PUTATIVE (JCVI)-RELATED"/>
    <property type="match status" value="1"/>
</dbReference>